<name>A6FXK5_9BACT</name>
<evidence type="ECO:0000256" key="13">
    <source>
        <dbReference type="ARBA" id="ARBA00048441"/>
    </source>
</evidence>
<keyword evidence="5 14" id="KW-0408">Iron</keyword>
<evidence type="ECO:0000256" key="9">
    <source>
        <dbReference type="ARBA" id="ARBA00024386"/>
    </source>
</evidence>
<dbReference type="GO" id="GO:0004604">
    <property type="term" value="F:phosphoadenylyl-sulfate reductase (thioredoxin) activity"/>
    <property type="evidence" value="ECO:0007669"/>
    <property type="project" value="UniProtKB-UniRule"/>
</dbReference>
<dbReference type="NCBIfam" id="TIGR02055">
    <property type="entry name" value="APS_reductase"/>
    <property type="match status" value="1"/>
</dbReference>
<dbReference type="eggNOG" id="COG0175">
    <property type="taxonomic scope" value="Bacteria"/>
</dbReference>
<reference evidence="16 17" key="1">
    <citation type="submission" date="2007-06" db="EMBL/GenBank/DDBJ databases">
        <authorList>
            <person name="Shimkets L."/>
            <person name="Ferriera S."/>
            <person name="Johnson J."/>
            <person name="Kravitz S."/>
            <person name="Beeson K."/>
            <person name="Sutton G."/>
            <person name="Rogers Y.-H."/>
            <person name="Friedman R."/>
            <person name="Frazier M."/>
            <person name="Venter J.C."/>
        </authorList>
    </citation>
    <scope>NUCLEOTIDE SEQUENCE [LARGE SCALE GENOMIC DNA]</scope>
    <source>
        <strain evidence="16 17">SIR-1</strain>
    </source>
</reference>
<evidence type="ECO:0000256" key="6">
    <source>
        <dbReference type="ARBA" id="ARBA00023014"/>
    </source>
</evidence>
<dbReference type="GO" id="GO:0043866">
    <property type="term" value="F:adenylyl-sulfate reductase (thioredoxin) activity"/>
    <property type="evidence" value="ECO:0007669"/>
    <property type="project" value="UniProtKB-EC"/>
</dbReference>
<evidence type="ECO:0000256" key="10">
    <source>
        <dbReference type="ARBA" id="ARBA00029514"/>
    </source>
</evidence>
<comment type="cofactor">
    <cofactor evidence="14">
        <name>[4Fe-4S] cluster</name>
        <dbReference type="ChEBI" id="CHEBI:49883"/>
    </cofactor>
    <text evidence="14">Binds 1 [4Fe-4S] cluster per subunit.</text>
</comment>
<dbReference type="GO" id="GO:0019379">
    <property type="term" value="P:sulfate assimilation, phosphoadenylyl sulfate reduction by phosphoadenylyl-sulfate reductase (thioredoxin)"/>
    <property type="evidence" value="ECO:0007669"/>
    <property type="project" value="UniProtKB-UniRule"/>
</dbReference>
<protein>
    <recommendedName>
        <fullName evidence="10 14">Adenosine 5'-phosphosulfate reductase</fullName>
        <shortName evidence="14">APS reductase</shortName>
        <ecNumber evidence="9 14">1.8.4.10</ecNumber>
    </recommendedName>
    <alternativeName>
        <fullName evidence="12 14">5'-adenylylsulfate reductase</fullName>
    </alternativeName>
    <alternativeName>
        <fullName evidence="11 14">Thioredoxin-dependent 5'-adenylylsulfate reductase</fullName>
    </alternativeName>
</protein>
<evidence type="ECO:0000256" key="11">
    <source>
        <dbReference type="ARBA" id="ARBA00030894"/>
    </source>
</evidence>
<dbReference type="GO" id="GO:0070814">
    <property type="term" value="P:hydrogen sulfide biosynthetic process"/>
    <property type="evidence" value="ECO:0007669"/>
    <property type="project" value="UniProtKB-UniRule"/>
</dbReference>
<evidence type="ECO:0000313" key="16">
    <source>
        <dbReference type="EMBL" id="EDM81593.1"/>
    </source>
</evidence>
<feature type="binding site" evidence="14">
    <location>
        <position position="211"/>
    </location>
    <ligand>
        <name>[4Fe-4S] cluster</name>
        <dbReference type="ChEBI" id="CHEBI:49883"/>
    </ligand>
</feature>
<dbReference type="NCBIfam" id="NF002537">
    <property type="entry name" value="PRK02090.1"/>
    <property type="match status" value="1"/>
</dbReference>
<feature type="domain" description="Phosphoadenosine phosphosulphate reductase" evidence="15">
    <location>
        <begin position="34"/>
        <end position="214"/>
    </location>
</feature>
<dbReference type="EMBL" id="ABCS01000002">
    <property type="protein sequence ID" value="EDM81593.1"/>
    <property type="molecule type" value="Genomic_DNA"/>
</dbReference>
<feature type="binding site" evidence="14">
    <location>
        <position position="119"/>
    </location>
    <ligand>
        <name>[4Fe-4S] cluster</name>
        <dbReference type="ChEBI" id="CHEBI:49883"/>
    </ligand>
</feature>
<evidence type="ECO:0000256" key="1">
    <source>
        <dbReference type="ARBA" id="ARBA00009732"/>
    </source>
</evidence>
<evidence type="ECO:0000256" key="5">
    <source>
        <dbReference type="ARBA" id="ARBA00023004"/>
    </source>
</evidence>
<gene>
    <name evidence="14" type="primary">cysH</name>
    <name evidence="16" type="ORF">PPSIR1_21789</name>
</gene>
<proteinExistence type="inferred from homology"/>
<feature type="binding site" evidence="14">
    <location>
        <position position="118"/>
    </location>
    <ligand>
        <name>[4Fe-4S] cluster</name>
        <dbReference type="ChEBI" id="CHEBI:49883"/>
    </ligand>
</feature>
<feature type="active site" description="Nucleophile; cysteine thiosulfonate intermediate" evidence="14">
    <location>
        <position position="236"/>
    </location>
</feature>
<dbReference type="GO" id="GO:0051539">
    <property type="term" value="F:4 iron, 4 sulfur cluster binding"/>
    <property type="evidence" value="ECO:0007669"/>
    <property type="project" value="UniProtKB-UniRule"/>
</dbReference>
<dbReference type="PANTHER" id="PTHR46482:SF9">
    <property type="entry name" value="5'-ADENYLYLSULFATE REDUCTASE 1, CHLOROPLASTIC"/>
    <property type="match status" value="1"/>
</dbReference>
<dbReference type="InterPro" id="IPR014729">
    <property type="entry name" value="Rossmann-like_a/b/a_fold"/>
</dbReference>
<dbReference type="InterPro" id="IPR004511">
    <property type="entry name" value="PAPS/APS_Rdtase"/>
</dbReference>
<dbReference type="SUPFAM" id="SSF52402">
    <property type="entry name" value="Adenine nucleotide alpha hydrolases-like"/>
    <property type="match status" value="1"/>
</dbReference>
<keyword evidence="6 14" id="KW-0411">Iron-sulfur</keyword>
<dbReference type="EC" id="1.8.4.10" evidence="9 14"/>
<evidence type="ECO:0000256" key="4">
    <source>
        <dbReference type="ARBA" id="ARBA00023002"/>
    </source>
</evidence>
<dbReference type="HAMAP" id="MF_00063">
    <property type="entry name" value="CysH"/>
    <property type="match status" value="1"/>
</dbReference>
<evidence type="ECO:0000259" key="15">
    <source>
        <dbReference type="Pfam" id="PF01507"/>
    </source>
</evidence>
<keyword evidence="2 14" id="KW-0963">Cytoplasm</keyword>
<comment type="caution">
    <text evidence="16">The sequence shown here is derived from an EMBL/GenBank/DDBJ whole genome shotgun (WGS) entry which is preliminary data.</text>
</comment>
<comment type="subcellular location">
    <subcellularLocation>
        <location evidence="14">Cytoplasm</location>
    </subcellularLocation>
</comment>
<organism evidence="16 17">
    <name type="scientific">Plesiocystis pacifica SIR-1</name>
    <dbReference type="NCBI Taxonomy" id="391625"/>
    <lineage>
        <taxon>Bacteria</taxon>
        <taxon>Pseudomonadati</taxon>
        <taxon>Myxococcota</taxon>
        <taxon>Polyangia</taxon>
        <taxon>Nannocystales</taxon>
        <taxon>Nannocystaceae</taxon>
        <taxon>Plesiocystis</taxon>
    </lineage>
</organism>
<dbReference type="Pfam" id="PF01507">
    <property type="entry name" value="PAPS_reduct"/>
    <property type="match status" value="1"/>
</dbReference>
<dbReference type="GO" id="GO:0046872">
    <property type="term" value="F:metal ion binding"/>
    <property type="evidence" value="ECO:0007669"/>
    <property type="project" value="UniProtKB-KW"/>
</dbReference>
<keyword evidence="3 14" id="KW-0479">Metal-binding</keyword>
<dbReference type="Gene3D" id="3.40.50.620">
    <property type="entry name" value="HUPs"/>
    <property type="match status" value="1"/>
</dbReference>
<dbReference type="AlphaFoldDB" id="A6FXK5"/>
<comment type="catalytic activity">
    <reaction evidence="13 14">
        <text>[thioredoxin]-disulfide + sulfite + AMP + 2 H(+) = adenosine 5'-phosphosulfate + [thioredoxin]-dithiol</text>
        <dbReference type="Rhea" id="RHEA:21976"/>
        <dbReference type="Rhea" id="RHEA-COMP:10698"/>
        <dbReference type="Rhea" id="RHEA-COMP:10700"/>
        <dbReference type="ChEBI" id="CHEBI:15378"/>
        <dbReference type="ChEBI" id="CHEBI:17359"/>
        <dbReference type="ChEBI" id="CHEBI:29950"/>
        <dbReference type="ChEBI" id="CHEBI:50058"/>
        <dbReference type="ChEBI" id="CHEBI:58243"/>
        <dbReference type="ChEBI" id="CHEBI:456215"/>
        <dbReference type="EC" id="1.8.4.10"/>
    </reaction>
</comment>
<dbReference type="STRING" id="391625.PPSIR1_21789"/>
<evidence type="ECO:0000256" key="7">
    <source>
        <dbReference type="ARBA" id="ARBA00024298"/>
    </source>
</evidence>
<keyword evidence="17" id="KW-1185">Reference proteome</keyword>
<evidence type="ECO:0000256" key="14">
    <source>
        <dbReference type="HAMAP-Rule" id="MF_00063"/>
    </source>
</evidence>
<dbReference type="InterPro" id="IPR011798">
    <property type="entry name" value="APS_reductase"/>
</dbReference>
<evidence type="ECO:0000256" key="8">
    <source>
        <dbReference type="ARBA" id="ARBA00024327"/>
    </source>
</evidence>
<dbReference type="RefSeq" id="WP_006969204.1">
    <property type="nucleotide sequence ID" value="NZ_ABCS01000002.1"/>
</dbReference>
<dbReference type="PIRSF" id="PIRSF000857">
    <property type="entry name" value="PAPS_reductase"/>
    <property type="match status" value="1"/>
</dbReference>
<evidence type="ECO:0000256" key="3">
    <source>
        <dbReference type="ARBA" id="ARBA00022723"/>
    </source>
</evidence>
<accession>A6FXK5</accession>
<dbReference type="Proteomes" id="UP000005801">
    <property type="component" value="Unassembled WGS sequence"/>
</dbReference>
<dbReference type="OrthoDB" id="9794018at2"/>
<dbReference type="GO" id="GO:0005737">
    <property type="term" value="C:cytoplasm"/>
    <property type="evidence" value="ECO:0007669"/>
    <property type="project" value="UniProtKB-SubCell"/>
</dbReference>
<evidence type="ECO:0000256" key="2">
    <source>
        <dbReference type="ARBA" id="ARBA00022490"/>
    </source>
</evidence>
<comment type="pathway">
    <text evidence="8 14">Sulfur metabolism; hydrogen sulfide biosynthesis; sulfite from sulfate.</text>
</comment>
<dbReference type="CDD" id="cd23945">
    <property type="entry name" value="PAPS_reductase"/>
    <property type="match status" value="1"/>
</dbReference>
<dbReference type="GO" id="GO:0019344">
    <property type="term" value="P:cysteine biosynthetic process"/>
    <property type="evidence" value="ECO:0007669"/>
    <property type="project" value="InterPro"/>
</dbReference>
<comment type="function">
    <text evidence="7 14">Catalyzes the formation of sulfite from adenosine 5'-phosphosulfate (APS) using thioredoxin as an electron donor.</text>
</comment>
<evidence type="ECO:0000313" key="17">
    <source>
        <dbReference type="Proteomes" id="UP000005801"/>
    </source>
</evidence>
<keyword evidence="4 14" id="KW-0560">Oxidoreductase</keyword>
<evidence type="ECO:0000256" key="12">
    <source>
        <dbReference type="ARBA" id="ARBA00032041"/>
    </source>
</evidence>
<dbReference type="PANTHER" id="PTHR46482">
    <property type="entry name" value="5'-ADENYLYLSULFATE REDUCTASE 3, CHLOROPLASTIC"/>
    <property type="match status" value="1"/>
</dbReference>
<sequence length="249" mass="27892">MAALEVDSLTAELAELSPRRILRRAFELFEPEDIAISFSGAEDVMLVDFVCELLDPVKPRVFSLDTGRLHPETYRFFATVEERYGLRIEYCFPEAEAVQTLVRKKGLFSFIEDGHGECCGVRKVAPLRRQLSGLRAWITGQRRDQSPGTRKGVPVFELDGAFTGRGGGPLYKFNPLAAMTSTEVWDTIRAFEIPYNPLHARGMVSIGCEPCTRATLPGEHERAGRWWWEEATKKECGLHVGNLDGPSEG</sequence>
<feature type="binding site" evidence="14">
    <location>
        <position position="208"/>
    </location>
    <ligand>
        <name>[4Fe-4S] cluster</name>
        <dbReference type="ChEBI" id="CHEBI:49883"/>
    </ligand>
</feature>
<dbReference type="InterPro" id="IPR002500">
    <property type="entry name" value="PAPS_reduct_dom"/>
</dbReference>
<comment type="similarity">
    <text evidence="1 14">Belongs to the PAPS reductase family. CysH subfamily.</text>
</comment>